<dbReference type="EMBL" id="RZGK01000006">
    <property type="protein sequence ID" value="KAF9698290.1"/>
    <property type="molecule type" value="Genomic_DNA"/>
</dbReference>
<feature type="compositionally biased region" description="Low complexity" evidence="1">
    <location>
        <begin position="156"/>
        <end position="169"/>
    </location>
</feature>
<evidence type="ECO:0000313" key="2">
    <source>
        <dbReference type="EMBL" id="KAF9698290.1"/>
    </source>
</evidence>
<feature type="compositionally biased region" description="Polar residues" evidence="1">
    <location>
        <begin position="127"/>
        <end position="136"/>
    </location>
</feature>
<proteinExistence type="predicted"/>
<feature type="region of interest" description="Disordered" evidence="1">
    <location>
        <begin position="65"/>
        <end position="222"/>
    </location>
</feature>
<name>A0A8H7MKI0_9PLEO</name>
<feature type="compositionally biased region" description="Basic and acidic residues" evidence="1">
    <location>
        <begin position="185"/>
        <end position="198"/>
    </location>
</feature>
<dbReference type="Proteomes" id="UP000651452">
    <property type="component" value="Unassembled WGS sequence"/>
</dbReference>
<evidence type="ECO:0000256" key="1">
    <source>
        <dbReference type="SAM" id="MobiDB-lite"/>
    </source>
</evidence>
<dbReference type="OrthoDB" id="287041at2759"/>
<accession>A0A8H7MKI0</accession>
<evidence type="ECO:0000313" key="3">
    <source>
        <dbReference type="Proteomes" id="UP000651452"/>
    </source>
</evidence>
<dbReference type="AlphaFoldDB" id="A0A8H7MKI0"/>
<feature type="compositionally biased region" description="Polar residues" evidence="1">
    <location>
        <begin position="87"/>
        <end position="96"/>
    </location>
</feature>
<comment type="caution">
    <text evidence="2">The sequence shown here is derived from an EMBL/GenBank/DDBJ whole genome shotgun (WGS) entry which is preliminary data.</text>
</comment>
<reference evidence="2" key="1">
    <citation type="submission" date="2018-12" db="EMBL/GenBank/DDBJ databases">
        <authorList>
            <person name="Syme R.A."/>
            <person name="Farfan-Caceres L."/>
            <person name="Lichtenzveig J."/>
        </authorList>
    </citation>
    <scope>NUCLEOTIDE SEQUENCE</scope>
    <source>
        <strain evidence="2">Al4</strain>
    </source>
</reference>
<gene>
    <name evidence="2" type="ORF">EKO04_003950</name>
</gene>
<keyword evidence="3" id="KW-1185">Reference proteome</keyword>
<organism evidence="2 3">
    <name type="scientific">Ascochyta lentis</name>
    <dbReference type="NCBI Taxonomy" id="205686"/>
    <lineage>
        <taxon>Eukaryota</taxon>
        <taxon>Fungi</taxon>
        <taxon>Dikarya</taxon>
        <taxon>Ascomycota</taxon>
        <taxon>Pezizomycotina</taxon>
        <taxon>Dothideomycetes</taxon>
        <taxon>Pleosporomycetidae</taxon>
        <taxon>Pleosporales</taxon>
        <taxon>Pleosporineae</taxon>
        <taxon>Didymellaceae</taxon>
        <taxon>Ascochyta</taxon>
    </lineage>
</organism>
<feature type="compositionally biased region" description="Low complexity" evidence="1">
    <location>
        <begin position="97"/>
        <end position="113"/>
    </location>
</feature>
<protein>
    <submittedName>
        <fullName evidence="2">Uncharacterized protein</fullName>
    </submittedName>
</protein>
<sequence>MTKGVLGAVTCSFFGITPPRIITTAPIVSCSAVCVPRAAHPPRPGSVAHSCPPLDDAVDTRLRQGRQAQDESHPRRRAGQDAANPVNLAQQPEFTETASAPAANTAPTTSTTRPRPRPRPASANATVNKASEQAQGTEEGLAGPKSPAANTDPTTESPAAQPQESQEPQKPLPDLRFSIPSTFAAKHEAKGNAKRDPNDPNASEGPEPAFSSASGRKLPKSAYKTSTDWRRNRLANWGYLALLLFSPVSAAYIGRLWETEEEKKAHLDIANS</sequence>
<reference evidence="2" key="2">
    <citation type="submission" date="2020-09" db="EMBL/GenBank/DDBJ databases">
        <title>Reference genome assembly for Australian Ascochyta lentis isolate Al4.</title>
        <authorList>
            <person name="Lee R.C."/>
            <person name="Farfan-Caceres L.M."/>
            <person name="Debler J.W."/>
            <person name="Williams A.H."/>
            <person name="Henares B.M."/>
        </authorList>
    </citation>
    <scope>NUCLEOTIDE SEQUENCE</scope>
    <source>
        <strain evidence="2">Al4</strain>
    </source>
</reference>